<dbReference type="RefSeq" id="WP_380127358.1">
    <property type="nucleotide sequence ID" value="NZ_JBHSIU010000105.1"/>
</dbReference>
<reference evidence="2" key="1">
    <citation type="journal article" date="2019" name="Int. J. Syst. Evol. Microbiol.">
        <title>The Global Catalogue of Microorganisms (GCM) 10K type strain sequencing project: providing services to taxonomists for standard genome sequencing and annotation.</title>
        <authorList>
            <consortium name="The Broad Institute Genomics Platform"/>
            <consortium name="The Broad Institute Genome Sequencing Center for Infectious Disease"/>
            <person name="Wu L."/>
            <person name="Ma J."/>
        </authorList>
    </citation>
    <scope>NUCLEOTIDE SEQUENCE [LARGE SCALE GENOMIC DNA]</scope>
    <source>
        <strain evidence="2">CGMCC 4.7152</strain>
    </source>
</reference>
<dbReference type="EMBL" id="JBHSIU010000105">
    <property type="protein sequence ID" value="MFC5006720.1"/>
    <property type="molecule type" value="Genomic_DNA"/>
</dbReference>
<dbReference type="Proteomes" id="UP001595912">
    <property type="component" value="Unassembled WGS sequence"/>
</dbReference>
<proteinExistence type="predicted"/>
<evidence type="ECO:0000313" key="1">
    <source>
        <dbReference type="EMBL" id="MFC5006720.1"/>
    </source>
</evidence>
<sequence length="392" mass="43762">MSQPRRARGGREANDAGALWEYRLARLRFMQGFFVRRSIYVWPDGLGLQSNNLAELDVLSTSFDARLRRRTEIIEAKSGTGAKEVERVMWMRGMAAYTGVDEATFAKVRVDPRVRPVARRVRVNILDEAAVAAAEKALGIGDMEWIGFADPDLGERVVKPAREHLTSSDPLRRAGRFLFGTFWFTDEFTRIKQLRTLADLLHENHSDVDPTALVLACSEVVTLTALSTLEVTNWRGQYEPAEFQEFATGQFSSGLGQPDGLRRLLAQVDAMTHDFVEGLHDEYTAATGAARISRRIPQLQHELLRVPEWAEAFMDLSSRMQERADLAMHILQLLDLRAAGRLGSTRNGGKAGTRWAGADQQVIDAANLVERFCVSVWGLPERGLQPVSGKLA</sequence>
<evidence type="ECO:0000313" key="2">
    <source>
        <dbReference type="Proteomes" id="UP001595912"/>
    </source>
</evidence>
<accession>A0ABV9WDB1</accession>
<protein>
    <submittedName>
        <fullName evidence="1">Uncharacterized protein</fullName>
    </submittedName>
</protein>
<organism evidence="1 2">
    <name type="scientific">Dactylosporangium cerinum</name>
    <dbReference type="NCBI Taxonomy" id="1434730"/>
    <lineage>
        <taxon>Bacteria</taxon>
        <taxon>Bacillati</taxon>
        <taxon>Actinomycetota</taxon>
        <taxon>Actinomycetes</taxon>
        <taxon>Micromonosporales</taxon>
        <taxon>Micromonosporaceae</taxon>
        <taxon>Dactylosporangium</taxon>
    </lineage>
</organism>
<name>A0ABV9WDB1_9ACTN</name>
<keyword evidence="2" id="KW-1185">Reference proteome</keyword>
<gene>
    <name evidence="1" type="ORF">ACFPIJ_54040</name>
</gene>
<comment type="caution">
    <text evidence="1">The sequence shown here is derived from an EMBL/GenBank/DDBJ whole genome shotgun (WGS) entry which is preliminary data.</text>
</comment>